<keyword evidence="3" id="KW-1185">Reference proteome</keyword>
<dbReference type="Proteomes" id="UP001174909">
    <property type="component" value="Unassembled WGS sequence"/>
</dbReference>
<accession>A0AA35R0I6</accession>
<keyword evidence="1" id="KW-0812">Transmembrane</keyword>
<proteinExistence type="predicted"/>
<comment type="caution">
    <text evidence="2">The sequence shown here is derived from an EMBL/GenBank/DDBJ whole genome shotgun (WGS) entry which is preliminary data.</text>
</comment>
<protein>
    <submittedName>
        <fullName evidence="2">Uncharacterized protein</fullName>
    </submittedName>
</protein>
<name>A0AA35R0I6_GEOBA</name>
<feature type="transmembrane region" description="Helical" evidence="1">
    <location>
        <begin position="56"/>
        <end position="84"/>
    </location>
</feature>
<evidence type="ECO:0000313" key="2">
    <source>
        <dbReference type="EMBL" id="CAI7999319.1"/>
    </source>
</evidence>
<organism evidence="2 3">
    <name type="scientific">Geodia barretti</name>
    <name type="common">Barrett's horny sponge</name>
    <dbReference type="NCBI Taxonomy" id="519541"/>
    <lineage>
        <taxon>Eukaryota</taxon>
        <taxon>Metazoa</taxon>
        <taxon>Porifera</taxon>
        <taxon>Demospongiae</taxon>
        <taxon>Heteroscleromorpha</taxon>
        <taxon>Tetractinellida</taxon>
        <taxon>Astrophorina</taxon>
        <taxon>Geodiidae</taxon>
        <taxon>Geodia</taxon>
    </lineage>
</organism>
<keyword evidence="1" id="KW-0472">Membrane</keyword>
<dbReference type="EMBL" id="CASHTH010000374">
    <property type="protein sequence ID" value="CAI7999319.1"/>
    <property type="molecule type" value="Genomic_DNA"/>
</dbReference>
<feature type="transmembrane region" description="Helical" evidence="1">
    <location>
        <begin position="132"/>
        <end position="159"/>
    </location>
</feature>
<feature type="transmembrane region" description="Helical" evidence="1">
    <location>
        <begin position="91"/>
        <end position="112"/>
    </location>
</feature>
<keyword evidence="1" id="KW-1133">Transmembrane helix</keyword>
<feature type="transmembrane region" description="Helical" evidence="1">
    <location>
        <begin position="7"/>
        <end position="36"/>
    </location>
</feature>
<evidence type="ECO:0000313" key="3">
    <source>
        <dbReference type="Proteomes" id="UP001174909"/>
    </source>
</evidence>
<reference evidence="2" key="1">
    <citation type="submission" date="2023-03" db="EMBL/GenBank/DDBJ databases">
        <authorList>
            <person name="Steffen K."/>
            <person name="Cardenas P."/>
        </authorList>
    </citation>
    <scope>NUCLEOTIDE SEQUENCE</scope>
</reference>
<sequence length="161" mass="16944">MGEGNAVIFIVGTIIADVVGALLAAIDIGLGAWFLQRDDDIFGCSSESDDIEQGNFIIGVLSILVGALFYYYLILLGIAGLLLLCDGYSAVKIFVGILAAGSTVVGIINTFIDAVFSGINENCGTTEANAFLFFNIVISLLGGYVAVQVFILLFVAIFVKN</sequence>
<evidence type="ECO:0000256" key="1">
    <source>
        <dbReference type="SAM" id="Phobius"/>
    </source>
</evidence>
<gene>
    <name evidence="2" type="ORF">GBAR_LOCUS2681</name>
</gene>
<dbReference type="AlphaFoldDB" id="A0AA35R0I6"/>